<dbReference type="AlphaFoldDB" id="M6CN08"/>
<dbReference type="PATRIC" id="fig|1218565.3.peg.3163"/>
<comment type="caution">
    <text evidence="1">The sequence shown here is derived from an EMBL/GenBank/DDBJ whole genome shotgun (WGS) entry which is preliminary data.</text>
</comment>
<dbReference type="EMBL" id="ANIK01000070">
    <property type="protein sequence ID" value="EMJ93332.1"/>
    <property type="molecule type" value="Genomic_DNA"/>
</dbReference>
<evidence type="ECO:0000313" key="1">
    <source>
        <dbReference type="EMBL" id="EMJ93332.1"/>
    </source>
</evidence>
<proteinExistence type="predicted"/>
<gene>
    <name evidence="1" type="ORF">LEP1GSC194_1569</name>
</gene>
<evidence type="ECO:0000313" key="2">
    <source>
        <dbReference type="Proteomes" id="UP000011988"/>
    </source>
</evidence>
<reference evidence="1 2" key="1">
    <citation type="submission" date="2013-01" db="EMBL/GenBank/DDBJ databases">
        <authorList>
            <person name="Harkins D.M."/>
            <person name="Durkin A.S."/>
            <person name="Brinkac L.M."/>
            <person name="Haft D.H."/>
            <person name="Selengut J.D."/>
            <person name="Sanka R."/>
            <person name="DePew J."/>
            <person name="Purushe J."/>
            <person name="Galloway R.L."/>
            <person name="Vinetz J.M."/>
            <person name="Sutton G.G."/>
            <person name="Nierman W.C."/>
            <person name="Fouts D.E."/>
        </authorList>
    </citation>
    <scope>NUCLEOTIDE SEQUENCE [LARGE SCALE GENOMIC DNA]</scope>
    <source>
        <strain evidence="1 2">79601</strain>
    </source>
</reference>
<name>M6CN08_9LEPT</name>
<accession>M6CN08</accession>
<sequence length="41" mass="4681">MSAPGKSQFDTEVSDRNPKTGFVRVESFEFAKANLRFQNPF</sequence>
<protein>
    <submittedName>
        <fullName evidence="1">Uncharacterized protein</fullName>
    </submittedName>
</protein>
<organism evidence="1 2">
    <name type="scientific">Leptospira alstonii serovar Sichuan str. 79601</name>
    <dbReference type="NCBI Taxonomy" id="1218565"/>
    <lineage>
        <taxon>Bacteria</taxon>
        <taxon>Pseudomonadati</taxon>
        <taxon>Spirochaetota</taxon>
        <taxon>Spirochaetia</taxon>
        <taxon>Leptospirales</taxon>
        <taxon>Leptospiraceae</taxon>
        <taxon>Leptospira</taxon>
    </lineage>
</organism>
<dbReference type="Proteomes" id="UP000011988">
    <property type="component" value="Unassembled WGS sequence"/>
</dbReference>